<dbReference type="AlphaFoldDB" id="A0A2U8GMC3"/>
<dbReference type="KEGG" id="acom:CEW83_05930"/>
<accession>A0A2U8GMC3</accession>
<dbReference type="Proteomes" id="UP000244930">
    <property type="component" value="Chromosome"/>
</dbReference>
<dbReference type="EMBL" id="CP022187">
    <property type="protein sequence ID" value="AWI74811.1"/>
    <property type="molecule type" value="Genomic_DNA"/>
</dbReference>
<proteinExistence type="predicted"/>
<dbReference type="RefSeq" id="WP_108948519.1">
    <property type="nucleotide sequence ID" value="NZ_CP022187.1"/>
</dbReference>
<gene>
    <name evidence="2" type="ORF">CEW83_05930</name>
</gene>
<dbReference type="SUPFAM" id="SSF53098">
    <property type="entry name" value="Ribonuclease H-like"/>
    <property type="match status" value="1"/>
</dbReference>
<organism evidence="2 3">
    <name type="scientific">Parazoarcus communis</name>
    <dbReference type="NCBI Taxonomy" id="41977"/>
    <lineage>
        <taxon>Bacteria</taxon>
        <taxon>Pseudomonadati</taxon>
        <taxon>Pseudomonadota</taxon>
        <taxon>Betaproteobacteria</taxon>
        <taxon>Rhodocyclales</taxon>
        <taxon>Zoogloeaceae</taxon>
        <taxon>Parazoarcus</taxon>
    </lineage>
</organism>
<sequence length="214" mass="23836">MNWLAKLMGGRDGATSPDTNVLQTIADWKALPACDPNRPHFEARYTIVNTEASGLNLDHDTLLSVAAIGLNEGILTPENSFYAALEPHPAATLAELLRFAGKEPLVVFNAGFNRSMLERAFDTHLGFVPELIWLDLFILLPTLFPDRINRNARLADWMEAFDIETFQRHHALGDAFVIAQLMLAAQARALAQGVSTPRALVEVERARRQLQRHT</sequence>
<evidence type="ECO:0000313" key="3">
    <source>
        <dbReference type="Proteomes" id="UP000244930"/>
    </source>
</evidence>
<dbReference type="InterPro" id="IPR012337">
    <property type="entry name" value="RNaseH-like_sf"/>
</dbReference>
<reference evidence="2 3" key="1">
    <citation type="submission" date="2017-06" db="EMBL/GenBank/DDBJ databases">
        <title>Azoarcus.</title>
        <authorList>
            <person name="Woo J.-H."/>
            <person name="Kim H.-S."/>
        </authorList>
    </citation>
    <scope>NUCLEOTIDE SEQUENCE [LARGE SCALE GENOMIC DNA]</scope>
    <source>
        <strain evidence="2 3">TSPY31</strain>
    </source>
</reference>
<keyword evidence="3" id="KW-1185">Reference proteome</keyword>
<dbReference type="CDD" id="cd06127">
    <property type="entry name" value="DEDDh"/>
    <property type="match status" value="1"/>
</dbReference>
<dbReference type="GO" id="GO:0004527">
    <property type="term" value="F:exonuclease activity"/>
    <property type="evidence" value="ECO:0007669"/>
    <property type="project" value="UniProtKB-ARBA"/>
</dbReference>
<dbReference type="Gene3D" id="3.30.420.10">
    <property type="entry name" value="Ribonuclease H-like superfamily/Ribonuclease H"/>
    <property type="match status" value="1"/>
</dbReference>
<protein>
    <submittedName>
        <fullName evidence="2">DNA polymerase III subunit epsilon</fullName>
    </submittedName>
</protein>
<dbReference type="InterPro" id="IPR013520">
    <property type="entry name" value="Ribonucl_H"/>
</dbReference>
<evidence type="ECO:0000313" key="2">
    <source>
        <dbReference type="EMBL" id="AWI74811.1"/>
    </source>
</evidence>
<dbReference type="GO" id="GO:0006259">
    <property type="term" value="P:DNA metabolic process"/>
    <property type="evidence" value="ECO:0007669"/>
    <property type="project" value="UniProtKB-ARBA"/>
</dbReference>
<dbReference type="SMART" id="SM00479">
    <property type="entry name" value="EXOIII"/>
    <property type="match status" value="1"/>
</dbReference>
<name>A0A2U8GMC3_9RHOO</name>
<dbReference type="InterPro" id="IPR036397">
    <property type="entry name" value="RNaseH_sf"/>
</dbReference>
<feature type="domain" description="Exonuclease" evidence="1">
    <location>
        <begin position="44"/>
        <end position="191"/>
    </location>
</feature>
<evidence type="ECO:0000259" key="1">
    <source>
        <dbReference type="SMART" id="SM00479"/>
    </source>
</evidence>
<dbReference type="GO" id="GO:0003676">
    <property type="term" value="F:nucleic acid binding"/>
    <property type="evidence" value="ECO:0007669"/>
    <property type="project" value="InterPro"/>
</dbReference>